<dbReference type="SUPFAM" id="SSF55781">
    <property type="entry name" value="GAF domain-like"/>
    <property type="match status" value="1"/>
</dbReference>
<dbReference type="PANTHER" id="PTHR43156:SF2">
    <property type="entry name" value="STAGE II SPORULATION PROTEIN E"/>
    <property type="match status" value="1"/>
</dbReference>
<dbReference type="InterPro" id="IPR003018">
    <property type="entry name" value="GAF"/>
</dbReference>
<keyword evidence="1" id="KW-0378">Hydrolase</keyword>
<dbReference type="EMBL" id="NIDE01000005">
    <property type="protein sequence ID" value="OWK42358.1"/>
    <property type="molecule type" value="Genomic_DNA"/>
</dbReference>
<organism evidence="3 4">
    <name type="scientific">Fimbriiglobus ruber</name>
    <dbReference type="NCBI Taxonomy" id="1908690"/>
    <lineage>
        <taxon>Bacteria</taxon>
        <taxon>Pseudomonadati</taxon>
        <taxon>Planctomycetota</taxon>
        <taxon>Planctomycetia</taxon>
        <taxon>Gemmatales</taxon>
        <taxon>Gemmataceae</taxon>
        <taxon>Fimbriiglobus</taxon>
    </lineage>
</organism>
<dbReference type="AlphaFoldDB" id="A0A225DV05"/>
<gene>
    <name evidence="3" type="ORF">FRUB_04436</name>
</gene>
<dbReference type="OrthoDB" id="247273at2"/>
<evidence type="ECO:0000313" key="4">
    <source>
        <dbReference type="Proteomes" id="UP000214646"/>
    </source>
</evidence>
<dbReference type="InterPro" id="IPR052016">
    <property type="entry name" value="Bact_Sigma-Reg"/>
</dbReference>
<dbReference type="GO" id="GO:0016791">
    <property type="term" value="F:phosphatase activity"/>
    <property type="evidence" value="ECO:0007669"/>
    <property type="project" value="TreeGrafter"/>
</dbReference>
<dbReference type="CDD" id="cd00060">
    <property type="entry name" value="FHA"/>
    <property type="match status" value="1"/>
</dbReference>
<dbReference type="InterPro" id="IPR029016">
    <property type="entry name" value="GAF-like_dom_sf"/>
</dbReference>
<dbReference type="InterPro" id="IPR000253">
    <property type="entry name" value="FHA_dom"/>
</dbReference>
<dbReference type="InterPro" id="IPR036457">
    <property type="entry name" value="PPM-type-like_dom_sf"/>
</dbReference>
<sequence>MPSLILLKSPGGATAGVTYTLAGDLFVIGRDADTCQIVIPNGSVSRKHAQIRRAQGQFLIEDLESRNGTVVNNQKVSAPTPLKNDDRVKICDFLFRFHDDRPTLLRPAASAESDDVFEVEEGNNTTVRHSVPRAAAQQIIDTQPAERLRALLDISTSLSRTLELEPLLPQIADALFNVFRQADRCFVIMLDAAGRMVPKVVKSRRPGADDDHRFSRTIVKRCLDTSQSYLTEDAAADTDIGPSQSIAEFRIRSVMCVPLIAADGTRLGAMVLDTQSIAAKFREDDLKLLTIVANLASVAIEKAQALTALVSREKERKEIEIARKVQVGFLPKAYPGLQGYEFYAHYSPAQSVGGDYYDFIALPRGRVAVVLGDVAGKGVAAALLMAKLSAEVRFCMLTEPDPASAIRLLNEQLIQGGIGDRFVTLAAFIIDPASHQVTVVNAGHVNPLRYRTAAGDLTEVVTNAESGVPLGAVSGWEYVAKIVPLEVGDTLLVFTDGVTDSENAEGVPFRPDGVRRAVQTDSVIGADGRPHGVGDRLVRAVTKHAGGHPQFDDIALVCFGRVEGGPITTTGSHLVPRLVE</sequence>
<dbReference type="Pfam" id="PF07228">
    <property type="entry name" value="SpoIIE"/>
    <property type="match status" value="1"/>
</dbReference>
<dbReference type="SUPFAM" id="SSF49879">
    <property type="entry name" value="SMAD/FHA domain"/>
    <property type="match status" value="1"/>
</dbReference>
<dbReference type="SMART" id="SM00065">
    <property type="entry name" value="GAF"/>
    <property type="match status" value="1"/>
</dbReference>
<protein>
    <submittedName>
        <fullName evidence="3">Serine phosphatase RsbU, regulator of sigma subunit</fullName>
    </submittedName>
</protein>
<comment type="caution">
    <text evidence="3">The sequence shown here is derived from an EMBL/GenBank/DDBJ whole genome shotgun (WGS) entry which is preliminary data.</text>
</comment>
<proteinExistence type="predicted"/>
<dbReference type="SMART" id="SM00331">
    <property type="entry name" value="PP2C_SIG"/>
    <property type="match status" value="1"/>
</dbReference>
<dbReference type="Gene3D" id="3.30.450.40">
    <property type="match status" value="1"/>
</dbReference>
<dbReference type="InterPro" id="IPR008984">
    <property type="entry name" value="SMAD_FHA_dom_sf"/>
</dbReference>
<evidence type="ECO:0000256" key="1">
    <source>
        <dbReference type="ARBA" id="ARBA00022801"/>
    </source>
</evidence>
<feature type="domain" description="FHA" evidence="2">
    <location>
        <begin position="26"/>
        <end position="76"/>
    </location>
</feature>
<dbReference type="SUPFAM" id="SSF81606">
    <property type="entry name" value="PP2C-like"/>
    <property type="match status" value="1"/>
</dbReference>
<dbReference type="SMART" id="SM00240">
    <property type="entry name" value="FHA"/>
    <property type="match status" value="1"/>
</dbReference>
<dbReference type="Pfam" id="PF13185">
    <property type="entry name" value="GAF_2"/>
    <property type="match status" value="1"/>
</dbReference>
<keyword evidence="4" id="KW-1185">Reference proteome</keyword>
<dbReference type="PROSITE" id="PS50006">
    <property type="entry name" value="FHA_DOMAIN"/>
    <property type="match status" value="1"/>
</dbReference>
<accession>A0A225DV05</accession>
<evidence type="ECO:0000313" key="3">
    <source>
        <dbReference type="EMBL" id="OWK42358.1"/>
    </source>
</evidence>
<evidence type="ECO:0000259" key="2">
    <source>
        <dbReference type="PROSITE" id="PS50006"/>
    </source>
</evidence>
<reference evidence="4" key="1">
    <citation type="submission" date="2017-06" db="EMBL/GenBank/DDBJ databases">
        <title>Genome analysis of Fimbriiglobus ruber SP5, the first member of the order Planctomycetales with confirmed chitinolytic capability.</title>
        <authorList>
            <person name="Ravin N.V."/>
            <person name="Rakitin A.L."/>
            <person name="Ivanova A.A."/>
            <person name="Beletsky A.V."/>
            <person name="Kulichevskaya I.S."/>
            <person name="Mardanov A.V."/>
            <person name="Dedysh S.N."/>
        </authorList>
    </citation>
    <scope>NUCLEOTIDE SEQUENCE [LARGE SCALE GENOMIC DNA]</scope>
    <source>
        <strain evidence="4">SP5</strain>
    </source>
</reference>
<dbReference type="Gene3D" id="2.60.200.20">
    <property type="match status" value="1"/>
</dbReference>
<dbReference type="Gene3D" id="3.60.40.10">
    <property type="entry name" value="PPM-type phosphatase domain"/>
    <property type="match status" value="1"/>
</dbReference>
<dbReference type="InterPro" id="IPR001932">
    <property type="entry name" value="PPM-type_phosphatase-like_dom"/>
</dbReference>
<name>A0A225DV05_9BACT</name>
<dbReference type="RefSeq" id="WP_161967510.1">
    <property type="nucleotide sequence ID" value="NZ_NIDE01000005.1"/>
</dbReference>
<dbReference type="Proteomes" id="UP000214646">
    <property type="component" value="Unassembled WGS sequence"/>
</dbReference>
<dbReference type="Pfam" id="PF00498">
    <property type="entry name" value="FHA"/>
    <property type="match status" value="1"/>
</dbReference>
<dbReference type="PANTHER" id="PTHR43156">
    <property type="entry name" value="STAGE II SPORULATION PROTEIN E-RELATED"/>
    <property type="match status" value="1"/>
</dbReference>